<comment type="caution">
    <text evidence="1">The sequence shown here is derived from an EMBL/GenBank/DDBJ whole genome shotgun (WGS) entry which is preliminary data.</text>
</comment>
<evidence type="ECO:0000313" key="2">
    <source>
        <dbReference type="Proteomes" id="UP000613580"/>
    </source>
</evidence>
<evidence type="ECO:0000313" key="1">
    <source>
        <dbReference type="EMBL" id="KAF7319628.1"/>
    </source>
</evidence>
<proteinExistence type="predicted"/>
<gene>
    <name evidence="1" type="ORF">HMN09_00303200</name>
</gene>
<dbReference type="Proteomes" id="UP000613580">
    <property type="component" value="Unassembled WGS sequence"/>
</dbReference>
<reference evidence="1" key="1">
    <citation type="submission" date="2020-05" db="EMBL/GenBank/DDBJ databases">
        <title>Mycena genomes resolve the evolution of fungal bioluminescence.</title>
        <authorList>
            <person name="Tsai I.J."/>
        </authorList>
    </citation>
    <scope>NUCLEOTIDE SEQUENCE</scope>
    <source>
        <strain evidence="1">110903Hualien_Pintung</strain>
    </source>
</reference>
<protein>
    <submittedName>
        <fullName evidence="1">Uncharacterized protein</fullName>
    </submittedName>
</protein>
<sequence length="163" mass="17245">MFSSALTAIVSGAVLYAAVLINGAPLVRFLLQTPSPPHLRSVKLQMNKRIELNSSLQLCDATNGTGNCVPLAFSDTQNQAVVGGFACTNVTNPADARSIIMQEDDSCTLYALQNCQVGLDVDSQAPVQIFPSDAETQDLPDDIGSIFCARVPGQVDGLFPDAE</sequence>
<accession>A0A8H6TKV4</accession>
<dbReference type="AlphaFoldDB" id="A0A8H6TKV4"/>
<organism evidence="1 2">
    <name type="scientific">Mycena chlorophos</name>
    <name type="common">Agaric fungus</name>
    <name type="synonym">Agaricus chlorophos</name>
    <dbReference type="NCBI Taxonomy" id="658473"/>
    <lineage>
        <taxon>Eukaryota</taxon>
        <taxon>Fungi</taxon>
        <taxon>Dikarya</taxon>
        <taxon>Basidiomycota</taxon>
        <taxon>Agaricomycotina</taxon>
        <taxon>Agaricomycetes</taxon>
        <taxon>Agaricomycetidae</taxon>
        <taxon>Agaricales</taxon>
        <taxon>Marasmiineae</taxon>
        <taxon>Mycenaceae</taxon>
        <taxon>Mycena</taxon>
    </lineage>
</organism>
<name>A0A8H6TKV4_MYCCL</name>
<dbReference type="OrthoDB" id="3011270at2759"/>
<keyword evidence="2" id="KW-1185">Reference proteome</keyword>
<dbReference type="EMBL" id="JACAZE010000003">
    <property type="protein sequence ID" value="KAF7319628.1"/>
    <property type="molecule type" value="Genomic_DNA"/>
</dbReference>